<organism evidence="2 3">
    <name type="scientific">Terriglobus saanensis (strain ATCC BAA-1853 / DSM 23119 / SP1PR4)</name>
    <dbReference type="NCBI Taxonomy" id="401053"/>
    <lineage>
        <taxon>Bacteria</taxon>
        <taxon>Pseudomonadati</taxon>
        <taxon>Acidobacteriota</taxon>
        <taxon>Terriglobia</taxon>
        <taxon>Terriglobales</taxon>
        <taxon>Acidobacteriaceae</taxon>
        <taxon>Terriglobus</taxon>
    </lineage>
</organism>
<evidence type="ECO:0000313" key="3">
    <source>
        <dbReference type="Proteomes" id="UP000006844"/>
    </source>
</evidence>
<keyword evidence="1" id="KW-0812">Transmembrane</keyword>
<dbReference type="Proteomes" id="UP000006844">
    <property type="component" value="Chromosome"/>
</dbReference>
<dbReference type="HOGENOM" id="CLU_1336975_0_0_0"/>
<keyword evidence="3" id="KW-1185">Reference proteome</keyword>
<dbReference type="EMBL" id="CP002467">
    <property type="protein sequence ID" value="ADV83794.1"/>
    <property type="molecule type" value="Genomic_DNA"/>
</dbReference>
<dbReference type="AlphaFoldDB" id="E8V5X6"/>
<dbReference type="RefSeq" id="WP_013569525.1">
    <property type="nucleotide sequence ID" value="NC_014963.1"/>
</dbReference>
<reference evidence="2 3" key="1">
    <citation type="journal article" date="2012" name="Stand. Genomic Sci.">
        <title>Complete genome sequence of Terriglobus saanensis type strain SP1PR4(T), an Acidobacteria from tundra soil.</title>
        <authorList>
            <person name="Rawat S.R."/>
            <person name="Mannisto M.K."/>
            <person name="Starovoytov V."/>
            <person name="Goodwin L."/>
            <person name="Nolan M."/>
            <person name="Hauser L."/>
            <person name="Land M."/>
            <person name="Davenport K.W."/>
            <person name="Woyke T."/>
            <person name="Haggblom M.M."/>
        </authorList>
    </citation>
    <scope>NUCLEOTIDE SEQUENCE</scope>
    <source>
        <strain evidence="3">ATCC BAA-1853 / DSM 23119 / SP1PR4</strain>
    </source>
</reference>
<proteinExistence type="predicted"/>
<feature type="transmembrane region" description="Helical" evidence="1">
    <location>
        <begin position="12"/>
        <end position="30"/>
    </location>
</feature>
<sequence length="199" mass="20816">MKISAENRKQTILAAVVGVIAVVCVIYMVSQFASSPSAPAPTTPVVADAPVVTPGTPGRPAKVVASSSRLDPTLHMEAMLLTESLEYTGNGRNIFSPNSAPLAVIPKAIASARTGAAAVSAPVFTGPPPPPPIDLRFFGVATKADGSRQAFLLRGDDVFLAAQGDIVSRRYQLKSISPNSIEVTDLQNNNTQRLPLTVQ</sequence>
<dbReference type="STRING" id="401053.AciPR4_3035"/>
<name>E8V5X6_TERSS</name>
<dbReference type="OrthoDB" id="115912at2"/>
<keyword evidence="1" id="KW-1133">Transmembrane helix</keyword>
<protein>
    <submittedName>
        <fullName evidence="2">Uncharacterized protein</fullName>
    </submittedName>
</protein>
<evidence type="ECO:0000256" key="1">
    <source>
        <dbReference type="SAM" id="Phobius"/>
    </source>
</evidence>
<evidence type="ECO:0000313" key="2">
    <source>
        <dbReference type="EMBL" id="ADV83794.1"/>
    </source>
</evidence>
<dbReference type="KEGG" id="tsa:AciPR4_3035"/>
<dbReference type="eggNOG" id="ENOG50333TN">
    <property type="taxonomic scope" value="Bacteria"/>
</dbReference>
<gene>
    <name evidence="2" type="ordered locus">AciPR4_3035</name>
</gene>
<keyword evidence="1" id="KW-0472">Membrane</keyword>
<accession>E8V5X6</accession>